<proteinExistence type="predicted"/>
<dbReference type="Proteomes" id="UP000241769">
    <property type="component" value="Unassembled WGS sequence"/>
</dbReference>
<reference evidence="2 3" key="1">
    <citation type="journal article" date="2018" name="Genome Biol. Evol.">
        <title>Multiple Roots of Fruiting Body Formation in Amoebozoa.</title>
        <authorList>
            <person name="Hillmann F."/>
            <person name="Forbes G."/>
            <person name="Novohradska S."/>
            <person name="Ferling I."/>
            <person name="Riege K."/>
            <person name="Groth M."/>
            <person name="Westermann M."/>
            <person name="Marz M."/>
            <person name="Spaller T."/>
            <person name="Winckler T."/>
            <person name="Schaap P."/>
            <person name="Glockner G."/>
        </authorList>
    </citation>
    <scope>NUCLEOTIDE SEQUENCE [LARGE SCALE GENOMIC DNA]</scope>
    <source>
        <strain evidence="2 3">Jena</strain>
    </source>
</reference>
<gene>
    <name evidence="2" type="ORF">PROFUN_16930</name>
</gene>
<keyword evidence="3" id="KW-1185">Reference proteome</keyword>
<sequence>MGWQRGLSKRGESKRDRESGYERESEWERVKTETCPPANPGVCFVLSYITWKKDQTRGRWLALFGTRNACRPTDTMLTIVLVLLVVV</sequence>
<evidence type="ECO:0000313" key="3">
    <source>
        <dbReference type="Proteomes" id="UP000241769"/>
    </source>
</evidence>
<protein>
    <submittedName>
        <fullName evidence="2">Uncharacterized protein</fullName>
    </submittedName>
</protein>
<evidence type="ECO:0000313" key="2">
    <source>
        <dbReference type="EMBL" id="PRP73244.1"/>
    </source>
</evidence>
<comment type="caution">
    <text evidence="2">The sequence shown here is derived from an EMBL/GenBank/DDBJ whole genome shotgun (WGS) entry which is preliminary data.</text>
</comment>
<feature type="non-terminal residue" evidence="2">
    <location>
        <position position="87"/>
    </location>
</feature>
<feature type="compositionally biased region" description="Basic and acidic residues" evidence="1">
    <location>
        <begin position="9"/>
        <end position="32"/>
    </location>
</feature>
<dbReference type="InParanoid" id="A0A2P6MND6"/>
<name>A0A2P6MND6_9EUKA</name>
<feature type="region of interest" description="Disordered" evidence="1">
    <location>
        <begin position="1"/>
        <end position="33"/>
    </location>
</feature>
<evidence type="ECO:0000256" key="1">
    <source>
        <dbReference type="SAM" id="MobiDB-lite"/>
    </source>
</evidence>
<dbReference type="EMBL" id="MDYQ01000650">
    <property type="protein sequence ID" value="PRP73244.1"/>
    <property type="molecule type" value="Genomic_DNA"/>
</dbReference>
<accession>A0A2P6MND6</accession>
<dbReference type="AlphaFoldDB" id="A0A2P6MND6"/>
<organism evidence="2 3">
    <name type="scientific">Planoprotostelium fungivorum</name>
    <dbReference type="NCBI Taxonomy" id="1890364"/>
    <lineage>
        <taxon>Eukaryota</taxon>
        <taxon>Amoebozoa</taxon>
        <taxon>Evosea</taxon>
        <taxon>Variosea</taxon>
        <taxon>Cavosteliida</taxon>
        <taxon>Cavosteliaceae</taxon>
        <taxon>Planoprotostelium</taxon>
    </lineage>
</organism>